<keyword evidence="2" id="KW-1185">Reference proteome</keyword>
<name>A0ABU8N1Z9_9PSEU</name>
<reference evidence="1 2" key="1">
    <citation type="submission" date="2024-03" db="EMBL/GenBank/DDBJ databases">
        <title>Actinomycetospora sp. OC33-EN06, a novel actinomycete isolated from wild orchid (Aerides multiflora).</title>
        <authorList>
            <person name="Suriyachadkun C."/>
        </authorList>
    </citation>
    <scope>NUCLEOTIDE SEQUENCE [LARGE SCALE GENOMIC DNA]</scope>
    <source>
        <strain evidence="1 2">OC33-EN06</strain>
    </source>
</reference>
<evidence type="ECO:0000313" key="2">
    <source>
        <dbReference type="Proteomes" id="UP001370100"/>
    </source>
</evidence>
<protein>
    <recommendedName>
        <fullName evidence="3">Tetratricopeptide repeat protein</fullName>
    </recommendedName>
</protein>
<sequence>MASSMAPVDHGSAAGNDLERELARAEALSLARLLGRSAPTAGDPIDFTVTRVRIAAVLLAAWATDPEMRDALRPVFEAAVPDQRALIALGDIDTWLRDGRPARRWWVQAAAGPDPDLAAIGAWRAGRADLRGGRPADALPLLQQADLAGITEASLAVGRILGRRGDVDAASCAFRRARTGADLLRLAEERLRADDLEGAERELIGFRPAPDTTGFVDQAAWESAILGEIAFRRGELDRAEPLLEFAAGRLGDRRRELDLRLAQIAIARADPVMAHHWTERLAEGDDAEAEQARLLIELHRELIEQGERIADGEEEPPWE</sequence>
<organism evidence="1 2">
    <name type="scientific">Actinomycetospora aeridis</name>
    <dbReference type="NCBI Taxonomy" id="3129231"/>
    <lineage>
        <taxon>Bacteria</taxon>
        <taxon>Bacillati</taxon>
        <taxon>Actinomycetota</taxon>
        <taxon>Actinomycetes</taxon>
        <taxon>Pseudonocardiales</taxon>
        <taxon>Pseudonocardiaceae</taxon>
        <taxon>Actinomycetospora</taxon>
    </lineage>
</organism>
<comment type="caution">
    <text evidence="1">The sequence shown here is derived from an EMBL/GenBank/DDBJ whole genome shotgun (WGS) entry which is preliminary data.</text>
</comment>
<accession>A0ABU8N1Z9</accession>
<dbReference type="EMBL" id="JBBEGL010000002">
    <property type="protein sequence ID" value="MEJ2886428.1"/>
    <property type="molecule type" value="Genomic_DNA"/>
</dbReference>
<gene>
    <name evidence="1" type="ORF">WCD41_08175</name>
</gene>
<evidence type="ECO:0008006" key="3">
    <source>
        <dbReference type="Google" id="ProtNLM"/>
    </source>
</evidence>
<dbReference type="Proteomes" id="UP001370100">
    <property type="component" value="Unassembled WGS sequence"/>
</dbReference>
<proteinExistence type="predicted"/>
<dbReference type="SUPFAM" id="SSF81901">
    <property type="entry name" value="HCP-like"/>
    <property type="match status" value="1"/>
</dbReference>
<evidence type="ECO:0000313" key="1">
    <source>
        <dbReference type="EMBL" id="MEJ2886428.1"/>
    </source>
</evidence>
<dbReference type="RefSeq" id="WP_337712912.1">
    <property type="nucleotide sequence ID" value="NZ_JBBEGL010000002.1"/>
</dbReference>